<evidence type="ECO:0000256" key="10">
    <source>
        <dbReference type="ARBA" id="ARBA00061052"/>
    </source>
</evidence>
<evidence type="ECO:0000256" key="6">
    <source>
        <dbReference type="ARBA" id="ARBA00023134"/>
    </source>
</evidence>
<dbReference type="CDD" id="cd01890">
    <property type="entry name" value="LepA"/>
    <property type="match status" value="1"/>
</dbReference>
<gene>
    <name evidence="12" type="primary">lepA</name>
    <name evidence="14" type="ORF">SAMN02745674_00925</name>
</gene>
<reference evidence="14 15" key="1">
    <citation type="submission" date="2017-02" db="EMBL/GenBank/DDBJ databases">
        <authorList>
            <person name="Peterson S.W."/>
        </authorList>
    </citation>
    <scope>NUCLEOTIDE SEQUENCE [LARGE SCALE GENOMIC DNA]</scope>
    <source>
        <strain evidence="14 15">DSM 21749</strain>
    </source>
</reference>
<proteinExistence type="inferred from homology"/>
<dbReference type="FunFam" id="3.40.50.300:FF:000078">
    <property type="entry name" value="Elongation factor 4"/>
    <property type="match status" value="1"/>
</dbReference>
<dbReference type="SMART" id="SM00838">
    <property type="entry name" value="EFG_C"/>
    <property type="match status" value="1"/>
</dbReference>
<dbReference type="GO" id="GO:0005525">
    <property type="term" value="F:GTP binding"/>
    <property type="evidence" value="ECO:0007669"/>
    <property type="project" value="UniProtKB-UniRule"/>
</dbReference>
<comment type="similarity">
    <text evidence="1 12">Belongs to the TRAFAC class translation factor GTPase superfamily. Classic translation factor GTPase family. LepA subfamily.</text>
</comment>
<dbReference type="InterPro" id="IPR035654">
    <property type="entry name" value="LepA_IV"/>
</dbReference>
<evidence type="ECO:0000259" key="13">
    <source>
        <dbReference type="PROSITE" id="PS51722"/>
    </source>
</evidence>
<keyword evidence="15" id="KW-1185">Reference proteome</keyword>
<dbReference type="InterPro" id="IPR031157">
    <property type="entry name" value="G_TR_CS"/>
</dbReference>
<dbReference type="Gene3D" id="3.30.70.870">
    <property type="entry name" value="Elongation Factor G (Translational Gtpase), domain 3"/>
    <property type="match status" value="1"/>
</dbReference>
<dbReference type="EMBL" id="FUXP01000002">
    <property type="protein sequence ID" value="SJZ83091.1"/>
    <property type="molecule type" value="Genomic_DNA"/>
</dbReference>
<keyword evidence="3 12" id="KW-0547">Nucleotide-binding</keyword>
<name>A0A1T4NV19_9GAMM</name>
<comment type="similarity">
    <text evidence="10">Belongs to the GTP-binding elongation factor family. LepA subfamily.</text>
</comment>
<keyword evidence="7 12" id="KW-0472">Membrane</keyword>
<dbReference type="PANTHER" id="PTHR43512:SF4">
    <property type="entry name" value="TRANSLATION FACTOR GUF1 HOMOLOG, CHLOROPLASTIC"/>
    <property type="match status" value="1"/>
</dbReference>
<dbReference type="InterPro" id="IPR013842">
    <property type="entry name" value="LepA_CTD"/>
</dbReference>
<keyword evidence="2 12" id="KW-1003">Cell membrane</keyword>
<dbReference type="InterPro" id="IPR027417">
    <property type="entry name" value="P-loop_NTPase"/>
</dbReference>
<keyword evidence="6 12" id="KW-0342">GTP-binding</keyword>
<evidence type="ECO:0000256" key="1">
    <source>
        <dbReference type="ARBA" id="ARBA00005454"/>
    </source>
</evidence>
<keyword evidence="4 12" id="KW-0378">Hydrolase</keyword>
<dbReference type="InterPro" id="IPR035647">
    <property type="entry name" value="EFG_III/V"/>
</dbReference>
<dbReference type="NCBIfam" id="TIGR00231">
    <property type="entry name" value="small_GTP"/>
    <property type="match status" value="1"/>
</dbReference>
<feature type="binding site" evidence="12">
    <location>
        <begin position="14"/>
        <end position="19"/>
    </location>
    <ligand>
        <name>GTP</name>
        <dbReference type="ChEBI" id="CHEBI:37565"/>
    </ligand>
</feature>
<dbReference type="Gene3D" id="2.40.30.10">
    <property type="entry name" value="Translation factors"/>
    <property type="match status" value="1"/>
</dbReference>
<dbReference type="PROSITE" id="PS51722">
    <property type="entry name" value="G_TR_2"/>
    <property type="match status" value="1"/>
</dbReference>
<evidence type="ECO:0000313" key="14">
    <source>
        <dbReference type="EMBL" id="SJZ83091.1"/>
    </source>
</evidence>
<keyword evidence="5 12" id="KW-0648">Protein biosynthesis</keyword>
<dbReference type="InterPro" id="IPR000795">
    <property type="entry name" value="T_Tr_GTP-bd_dom"/>
</dbReference>
<dbReference type="EC" id="3.6.5.n1" evidence="11 12"/>
<dbReference type="RefSeq" id="WP_078757551.1">
    <property type="nucleotide sequence ID" value="NZ_FUXP01000002.1"/>
</dbReference>
<evidence type="ECO:0000256" key="7">
    <source>
        <dbReference type="ARBA" id="ARBA00023136"/>
    </source>
</evidence>
<organism evidence="14 15">
    <name type="scientific">Lysobacter spongiicola DSM 21749</name>
    <dbReference type="NCBI Taxonomy" id="1122188"/>
    <lineage>
        <taxon>Bacteria</taxon>
        <taxon>Pseudomonadati</taxon>
        <taxon>Pseudomonadota</taxon>
        <taxon>Gammaproteobacteria</taxon>
        <taxon>Lysobacterales</taxon>
        <taxon>Lysobacteraceae</taxon>
        <taxon>Novilysobacter</taxon>
    </lineage>
</organism>
<dbReference type="InterPro" id="IPR006297">
    <property type="entry name" value="EF-4"/>
</dbReference>
<evidence type="ECO:0000256" key="12">
    <source>
        <dbReference type="HAMAP-Rule" id="MF_00071"/>
    </source>
</evidence>
<evidence type="ECO:0000256" key="3">
    <source>
        <dbReference type="ARBA" id="ARBA00022741"/>
    </source>
</evidence>
<feature type="domain" description="Tr-type G" evidence="13">
    <location>
        <begin position="2"/>
        <end position="184"/>
    </location>
</feature>
<dbReference type="Proteomes" id="UP000190061">
    <property type="component" value="Unassembled WGS sequence"/>
</dbReference>
<protein>
    <recommendedName>
        <fullName evidence="11 12">Elongation factor 4</fullName>
        <shortName evidence="12">EF-4</shortName>
        <ecNumber evidence="11 12">3.6.5.n1</ecNumber>
    </recommendedName>
    <alternativeName>
        <fullName evidence="12">Ribosomal back-translocase LepA</fullName>
    </alternativeName>
</protein>
<dbReference type="InterPro" id="IPR005225">
    <property type="entry name" value="Small_GTP-bd"/>
</dbReference>
<dbReference type="AlphaFoldDB" id="A0A1T4NV19"/>
<dbReference type="FunFam" id="2.40.30.10:FF:000015">
    <property type="entry name" value="Translation factor GUF1, mitochondrial"/>
    <property type="match status" value="1"/>
</dbReference>
<dbReference type="CDD" id="cd03699">
    <property type="entry name" value="EF4_II"/>
    <property type="match status" value="1"/>
</dbReference>
<sequence length="597" mass="65942">MQQIRNFSIIAHVDHGKSTLSDRIIHLCGGLTEREMEAQVLDSNPIERERGITIKSQSVSVSYTARDGKTYHLNFIDTPGHVDFSYEVSRSLAACEGALLVVDAAQGVEAQSVANCYTAVEQGLEVVPVLNKIDLPTADIERAKAEIEAVIGIDASDAVAVSAKTGLNIEEVLEAIVTRIPPPKPRDSDKLQALIIDSWFDNYLGVVSLVRVMQGEIKAGDKILVMSTGRTHQVDKVGVFTPKRKDMPSLRAGEVGWINASIKDVHGAPVGDTLTLAADPAPAPLPGFQEMQPRVFAGLFPVDADDYPDLREALDKLRLNDAALRFEPESSEAMGFGFRCGFLGMLHMEIVQERLEREYDLNLISTAPTVVYEVLKTDGSVISLDNPAKLPQSNLIEEIREPVIRANILTPPDYVGNVITLCEEKRGNQIGITYMGQQVQISYELPMAEVVMDFFDRLKSVSRGYASLDYHFLRFEPGPFVRVDTLINGDKVDALSMITHRAHADRRGREIAEKMRELIPRQMFDVAIQAAIGSQVIARSTVKAMRKNVLAKCYGGDISRKKKLLEKQKAGKKRMKQVGSVEIPQEAFLAVLQVDHK</sequence>
<dbReference type="InterPro" id="IPR038363">
    <property type="entry name" value="LepA_C_sf"/>
</dbReference>
<dbReference type="FunFam" id="3.30.70.240:FF:000007">
    <property type="entry name" value="Translation factor GUF1, mitochondrial"/>
    <property type="match status" value="1"/>
</dbReference>
<accession>A0A1T4NV19</accession>
<dbReference type="PANTHER" id="PTHR43512">
    <property type="entry name" value="TRANSLATION FACTOR GUF1-RELATED"/>
    <property type="match status" value="1"/>
</dbReference>
<comment type="function">
    <text evidence="9 12">Required for accurate and efficient protein synthesis under certain stress conditions. May act as a fidelity factor of the translation reaction, by catalyzing a one-codon backward translocation of tRNAs on improperly translocated ribosomes. Back-translocation proceeds from a post-translocation (POST) complex to a pre-translocation (PRE) complex, thus giving elongation factor G a second chance to translocate the tRNAs correctly. Binds to ribosomes in a GTP-dependent manner.</text>
</comment>
<dbReference type="GO" id="GO:0005886">
    <property type="term" value="C:plasma membrane"/>
    <property type="evidence" value="ECO:0007669"/>
    <property type="project" value="UniProtKB-SubCell"/>
</dbReference>
<dbReference type="GO" id="GO:0097216">
    <property type="term" value="F:guanosine tetraphosphate binding"/>
    <property type="evidence" value="ECO:0007669"/>
    <property type="project" value="UniProtKB-ARBA"/>
</dbReference>
<comment type="catalytic activity">
    <reaction evidence="8 12">
        <text>GTP + H2O = GDP + phosphate + H(+)</text>
        <dbReference type="Rhea" id="RHEA:19669"/>
        <dbReference type="ChEBI" id="CHEBI:15377"/>
        <dbReference type="ChEBI" id="CHEBI:15378"/>
        <dbReference type="ChEBI" id="CHEBI:37565"/>
        <dbReference type="ChEBI" id="CHEBI:43474"/>
        <dbReference type="ChEBI" id="CHEBI:58189"/>
        <dbReference type="EC" id="3.6.5.n1"/>
    </reaction>
</comment>
<dbReference type="Pfam" id="PF03144">
    <property type="entry name" value="GTP_EFTU_D2"/>
    <property type="match status" value="1"/>
</dbReference>
<dbReference type="FunFam" id="3.30.70.2570:FF:000001">
    <property type="entry name" value="Translation factor GUF1, mitochondrial"/>
    <property type="match status" value="1"/>
</dbReference>
<dbReference type="GO" id="GO:0003924">
    <property type="term" value="F:GTPase activity"/>
    <property type="evidence" value="ECO:0007669"/>
    <property type="project" value="UniProtKB-UniRule"/>
</dbReference>
<dbReference type="PRINTS" id="PR00315">
    <property type="entry name" value="ELONGATNFCT"/>
</dbReference>
<evidence type="ECO:0000256" key="11">
    <source>
        <dbReference type="ARBA" id="ARBA00066744"/>
    </source>
</evidence>
<evidence type="ECO:0000256" key="8">
    <source>
        <dbReference type="ARBA" id="ARBA00050293"/>
    </source>
</evidence>
<feature type="binding site" evidence="12">
    <location>
        <begin position="131"/>
        <end position="134"/>
    </location>
    <ligand>
        <name>GTP</name>
        <dbReference type="ChEBI" id="CHEBI:37565"/>
    </ligand>
</feature>
<dbReference type="GO" id="GO:0003746">
    <property type="term" value="F:translation elongation factor activity"/>
    <property type="evidence" value="ECO:0007669"/>
    <property type="project" value="UniProtKB-UniRule"/>
</dbReference>
<evidence type="ECO:0000313" key="15">
    <source>
        <dbReference type="Proteomes" id="UP000190061"/>
    </source>
</evidence>
<dbReference type="GO" id="GO:0045727">
    <property type="term" value="P:positive regulation of translation"/>
    <property type="evidence" value="ECO:0007669"/>
    <property type="project" value="UniProtKB-UniRule"/>
</dbReference>
<dbReference type="SUPFAM" id="SSF52540">
    <property type="entry name" value="P-loop containing nucleoside triphosphate hydrolases"/>
    <property type="match status" value="1"/>
</dbReference>
<dbReference type="SUPFAM" id="SSF54980">
    <property type="entry name" value="EF-G C-terminal domain-like"/>
    <property type="match status" value="2"/>
</dbReference>
<dbReference type="GO" id="GO:0043022">
    <property type="term" value="F:ribosome binding"/>
    <property type="evidence" value="ECO:0007669"/>
    <property type="project" value="UniProtKB-UniRule"/>
</dbReference>
<dbReference type="InterPro" id="IPR000640">
    <property type="entry name" value="EFG_V-like"/>
</dbReference>
<dbReference type="Gene3D" id="3.30.70.240">
    <property type="match status" value="1"/>
</dbReference>
<dbReference type="Pfam" id="PF00009">
    <property type="entry name" value="GTP_EFTU"/>
    <property type="match status" value="1"/>
</dbReference>
<dbReference type="OrthoDB" id="9801472at2"/>
<evidence type="ECO:0000256" key="4">
    <source>
        <dbReference type="ARBA" id="ARBA00022801"/>
    </source>
</evidence>
<dbReference type="Gene3D" id="3.30.70.2570">
    <property type="entry name" value="Elongation factor 4, C-terminal domain"/>
    <property type="match status" value="1"/>
</dbReference>
<dbReference type="Pfam" id="PF06421">
    <property type="entry name" value="LepA_C"/>
    <property type="match status" value="1"/>
</dbReference>
<dbReference type="InterPro" id="IPR004161">
    <property type="entry name" value="EFTu-like_2"/>
</dbReference>
<evidence type="ECO:0000256" key="9">
    <source>
        <dbReference type="ARBA" id="ARBA00057626"/>
    </source>
</evidence>
<dbReference type="NCBIfam" id="TIGR01393">
    <property type="entry name" value="lepA"/>
    <property type="match status" value="1"/>
</dbReference>
<evidence type="ECO:0000256" key="2">
    <source>
        <dbReference type="ARBA" id="ARBA00022475"/>
    </source>
</evidence>
<dbReference type="CDD" id="cd16260">
    <property type="entry name" value="EF4_III"/>
    <property type="match status" value="1"/>
</dbReference>
<dbReference type="PROSITE" id="PS00301">
    <property type="entry name" value="G_TR_1"/>
    <property type="match status" value="1"/>
</dbReference>
<dbReference type="FunFam" id="3.30.70.870:FF:000004">
    <property type="entry name" value="Translation factor GUF1, mitochondrial"/>
    <property type="match status" value="1"/>
</dbReference>
<dbReference type="Pfam" id="PF00679">
    <property type="entry name" value="EFG_C"/>
    <property type="match status" value="1"/>
</dbReference>
<evidence type="ECO:0000256" key="5">
    <source>
        <dbReference type="ARBA" id="ARBA00022917"/>
    </source>
</evidence>
<dbReference type="STRING" id="1122188.SAMN02745674_00925"/>
<comment type="subcellular location">
    <subcellularLocation>
        <location evidence="12">Cell membrane</location>
        <topology evidence="12">Peripheral membrane protein</topology>
        <orientation evidence="12">Cytoplasmic side</orientation>
    </subcellularLocation>
</comment>
<dbReference type="Gene3D" id="3.40.50.300">
    <property type="entry name" value="P-loop containing nucleotide triphosphate hydrolases"/>
    <property type="match status" value="1"/>
</dbReference>
<dbReference type="CDD" id="cd03709">
    <property type="entry name" value="lepA_C"/>
    <property type="match status" value="1"/>
</dbReference>
<dbReference type="HAMAP" id="MF_00071">
    <property type="entry name" value="LepA"/>
    <property type="match status" value="1"/>
</dbReference>